<dbReference type="InterPro" id="IPR038726">
    <property type="entry name" value="PDDEXK_AddAB-type"/>
</dbReference>
<dbReference type="eggNOG" id="COG3857">
    <property type="taxonomic scope" value="Bacteria"/>
</dbReference>
<dbReference type="AlphaFoldDB" id="N2A6J7"/>
<gene>
    <name evidence="16" type="ORF">C823_04140</name>
</gene>
<evidence type="ECO:0000259" key="15">
    <source>
        <dbReference type="Pfam" id="PF21445"/>
    </source>
</evidence>
<dbReference type="GO" id="GO:0004386">
    <property type="term" value="F:helicase activity"/>
    <property type="evidence" value="ECO:0007669"/>
    <property type="project" value="UniProtKB-KW"/>
</dbReference>
<keyword evidence="6" id="KW-0378">Hydrolase</keyword>
<dbReference type="HOGENOM" id="CLU_007838_0_0_9"/>
<dbReference type="NCBIfam" id="TIGR02773">
    <property type="entry name" value="addB_Gpos"/>
    <property type="match status" value="1"/>
</dbReference>
<evidence type="ECO:0000256" key="7">
    <source>
        <dbReference type="ARBA" id="ARBA00022806"/>
    </source>
</evidence>
<feature type="domain" description="PD-(D/E)XK endonuclease-like" evidence="14">
    <location>
        <begin position="761"/>
        <end position="1100"/>
    </location>
</feature>
<keyword evidence="12" id="KW-0238">DNA-binding</keyword>
<evidence type="ECO:0000256" key="5">
    <source>
        <dbReference type="ARBA" id="ARBA00022763"/>
    </source>
</evidence>
<keyword evidence="1" id="KW-0004">4Fe-4S</keyword>
<evidence type="ECO:0000256" key="11">
    <source>
        <dbReference type="ARBA" id="ARBA00023014"/>
    </source>
</evidence>
<dbReference type="PATRIC" id="fig|1235802.3.peg.4399"/>
<evidence type="ECO:0000256" key="3">
    <source>
        <dbReference type="ARBA" id="ARBA00022723"/>
    </source>
</evidence>
<keyword evidence="7 16" id="KW-0347">Helicase</keyword>
<reference evidence="16 17" key="1">
    <citation type="journal article" date="2014" name="Genome Announc.">
        <title>Draft genome sequences of the altered schaedler flora, a defined bacterial community from gnotobiotic mice.</title>
        <authorList>
            <person name="Wannemuehler M.J."/>
            <person name="Overstreet A.M."/>
            <person name="Ward D.V."/>
            <person name="Phillips G.J."/>
        </authorList>
    </citation>
    <scope>NUCLEOTIDE SEQUENCE [LARGE SCALE GENOMIC DNA]</scope>
    <source>
        <strain evidence="16 17">ASF492</strain>
    </source>
</reference>
<dbReference type="InterPro" id="IPR049035">
    <property type="entry name" value="ADDB_N"/>
</dbReference>
<evidence type="ECO:0000313" key="17">
    <source>
        <dbReference type="Proteomes" id="UP000012589"/>
    </source>
</evidence>
<dbReference type="InterPro" id="IPR011335">
    <property type="entry name" value="Restrct_endonuc-II-like"/>
</dbReference>
<keyword evidence="2" id="KW-0540">Nuclease</keyword>
<evidence type="ECO:0000256" key="4">
    <source>
        <dbReference type="ARBA" id="ARBA00022741"/>
    </source>
</evidence>
<feature type="domain" description="ATP-dependent helicase/deoxyribonuclease subunit B N-terminal" evidence="15">
    <location>
        <begin position="5"/>
        <end position="292"/>
    </location>
</feature>
<dbReference type="GO" id="GO:0005524">
    <property type="term" value="F:ATP binding"/>
    <property type="evidence" value="ECO:0007669"/>
    <property type="project" value="UniProtKB-KW"/>
</dbReference>
<dbReference type="Proteomes" id="UP000012589">
    <property type="component" value="Unassembled WGS sequence"/>
</dbReference>
<protein>
    <submittedName>
        <fullName evidence="16">Helicase-exonuclease AddAB, AddB subunit</fullName>
    </submittedName>
</protein>
<dbReference type="EMBL" id="AQFT01000124">
    <property type="protein sequence ID" value="EMZ22053.1"/>
    <property type="molecule type" value="Genomic_DNA"/>
</dbReference>
<dbReference type="InterPro" id="IPR027417">
    <property type="entry name" value="P-loop_NTPase"/>
</dbReference>
<dbReference type="GO" id="GO:0000724">
    <property type="term" value="P:double-strand break repair via homologous recombination"/>
    <property type="evidence" value="ECO:0007669"/>
    <property type="project" value="InterPro"/>
</dbReference>
<dbReference type="GO" id="GO:0046872">
    <property type="term" value="F:metal ion binding"/>
    <property type="evidence" value="ECO:0007669"/>
    <property type="project" value="UniProtKB-KW"/>
</dbReference>
<dbReference type="InterPro" id="IPR014140">
    <property type="entry name" value="DNA_helicase_suAddB"/>
</dbReference>
<dbReference type="GO" id="GO:0051539">
    <property type="term" value="F:4 iron, 4 sulfur cluster binding"/>
    <property type="evidence" value="ECO:0007669"/>
    <property type="project" value="UniProtKB-KW"/>
</dbReference>
<accession>N2A6J7</accession>
<dbReference type="OrthoDB" id="9758506at2"/>
<dbReference type="InterPro" id="IPR011604">
    <property type="entry name" value="PDDEXK-like_dom_sf"/>
</dbReference>
<dbReference type="SUPFAM" id="SSF52980">
    <property type="entry name" value="Restriction endonuclease-like"/>
    <property type="match status" value="1"/>
</dbReference>
<evidence type="ECO:0000256" key="2">
    <source>
        <dbReference type="ARBA" id="ARBA00022722"/>
    </source>
</evidence>
<evidence type="ECO:0000256" key="9">
    <source>
        <dbReference type="ARBA" id="ARBA00022840"/>
    </source>
</evidence>
<sequence>MSLQFIFGNSGSGKSVWLYEHVLEQARKYPQKDFLFLVPEQFTMQTQQEFVDRHPAHAILNIDVLSFQRLAYRVFDDLGMMDFVVLEETGKNLALRKVVSELENRLRLLGANMRKTGYISEMKSLISELTQYHVTQEQLEQVRDELEQKQSLWYKLDDIVTLYRGYRDFLEGRYVTADEIVSLLTKVAPQSQMLRDSIVVLDGYTGFTPVQNEFLEELLVLAERVQIAVTVDAREPLYGRADVQDLFYLSKKTVGSICEIAARQHIEMDEPVMLGHGREKRYAKAPAIFHLEQNLFRSCPKKYAKDQQEIKICSLFQPKNELRYVAGEIRRLVSQEHYRYIDIAVVTGDVPSYANYAEEIFTLYDIPIFIDQKKNILFHPMIELLRAVLEMETSDYSYESVMRYFKSGLSGMDATMMDLMENYLLAYGIRGFGRWKKSWVRPAAWLEEAELEELNEAREVFLDIFLPFHETFHKKDVTVRERTAALYELLVRLQMQEQIMAWKERFEQEGQLAQARENEQIYGIVMQLFDQMVKLLGEEIVSDKEYAEILDAGLEASKVGIIPPGFDRVLFGDIERTRLEHIKVLFFIGVNDGLIPKNETDSGILSEFEREKLANFKLTLAPTPREKAFIQKFYLYLNLTKPSDRLYLTCSQAGQEGDTRRRSYLIGVLLKMFPKLTVLTPQEDLTATAQSSMRYFLSGLAQAKNNEASQEWKALYAWYMKRQQWADTVMDYVKAAFFVHRDSGLSTDICHKLYGTVLEHSVTRLERFAGCAFAHFLQYGLHLARRQLNEFEPVDFGTILHDALERFAGKMQEAGDDWFGMTKEHQGQYAKEAIEQAVASCQNTALADGERNIYLVRRMEKVLNRTVDVLGQQIRSGSFIPENYEVSFQYVNRLDAIRFRLSEAEEMRLRGRIDRMDVWEKEKEVYVRVIDYKSGNTSFQLVSLYHGLQLQLVVYLNAAMELMRAKYPDKQVRPAGIFYYHIDDPLLDTEKELSEEEIREQIFAKLKLDGYVNADPQVYHAMDHTMRSASNILPVTENKDGTLRKNSKAASQEQFQVISDYVNHKIAQLGTRMMRGEIAVNPYELGDRTPCEYCPYRSVCGFDEKIDGFAYRRLEKFDQVSDIIKQMEEGRAEKEWE</sequence>
<dbReference type="Gene3D" id="3.90.320.10">
    <property type="match status" value="1"/>
</dbReference>
<comment type="caution">
    <text evidence="16">The sequence shown here is derived from an EMBL/GenBank/DDBJ whole genome shotgun (WGS) entry which is preliminary data.</text>
</comment>
<evidence type="ECO:0000256" key="8">
    <source>
        <dbReference type="ARBA" id="ARBA00022839"/>
    </source>
</evidence>
<keyword evidence="8 16" id="KW-0269">Exonuclease</keyword>
<keyword evidence="10" id="KW-0408">Iron</keyword>
<dbReference type="GO" id="GO:0003677">
    <property type="term" value="F:DNA binding"/>
    <property type="evidence" value="ECO:0007669"/>
    <property type="project" value="UniProtKB-KW"/>
</dbReference>
<keyword evidence="3" id="KW-0479">Metal-binding</keyword>
<evidence type="ECO:0000256" key="10">
    <source>
        <dbReference type="ARBA" id="ARBA00023004"/>
    </source>
</evidence>
<evidence type="ECO:0000256" key="1">
    <source>
        <dbReference type="ARBA" id="ARBA00022485"/>
    </source>
</evidence>
<dbReference type="STRING" id="1235802.C823_04140"/>
<dbReference type="GO" id="GO:0004527">
    <property type="term" value="F:exonuclease activity"/>
    <property type="evidence" value="ECO:0007669"/>
    <property type="project" value="UniProtKB-KW"/>
</dbReference>
<dbReference type="PANTHER" id="PTHR30591:SF1">
    <property type="entry name" value="RECBCD ENZYME SUBUNIT RECC"/>
    <property type="match status" value="1"/>
</dbReference>
<dbReference type="Pfam" id="PF12705">
    <property type="entry name" value="PDDEXK_1"/>
    <property type="match status" value="1"/>
</dbReference>
<dbReference type="PANTHER" id="PTHR30591">
    <property type="entry name" value="RECBCD ENZYME SUBUNIT RECC"/>
    <property type="match status" value="1"/>
</dbReference>
<evidence type="ECO:0000256" key="6">
    <source>
        <dbReference type="ARBA" id="ARBA00022801"/>
    </source>
</evidence>
<keyword evidence="4" id="KW-0547">Nucleotide-binding</keyword>
<evidence type="ECO:0000256" key="12">
    <source>
        <dbReference type="ARBA" id="ARBA00023125"/>
    </source>
</evidence>
<keyword evidence="17" id="KW-1185">Reference proteome</keyword>
<dbReference type="SUPFAM" id="SSF52540">
    <property type="entry name" value="P-loop containing nucleoside triphosphate hydrolases"/>
    <property type="match status" value="1"/>
</dbReference>
<keyword evidence="13" id="KW-0234">DNA repair</keyword>
<name>N2A6J7_9FIRM</name>
<evidence type="ECO:0000259" key="14">
    <source>
        <dbReference type="Pfam" id="PF12705"/>
    </source>
</evidence>
<dbReference type="Gene3D" id="3.40.50.300">
    <property type="entry name" value="P-loop containing nucleotide triphosphate hydrolases"/>
    <property type="match status" value="3"/>
</dbReference>
<proteinExistence type="predicted"/>
<keyword evidence="9" id="KW-0067">ATP-binding</keyword>
<keyword evidence="5" id="KW-0227">DNA damage</keyword>
<evidence type="ECO:0000313" key="16">
    <source>
        <dbReference type="EMBL" id="EMZ22053.1"/>
    </source>
</evidence>
<keyword evidence="11" id="KW-0411">Iron-sulfur</keyword>
<dbReference type="Pfam" id="PF21445">
    <property type="entry name" value="ADDB_N"/>
    <property type="match status" value="1"/>
</dbReference>
<organism evidence="16 17">
    <name type="scientific">Eubacterium plexicaudatum ASF492</name>
    <dbReference type="NCBI Taxonomy" id="1235802"/>
    <lineage>
        <taxon>Bacteria</taxon>
        <taxon>Bacillati</taxon>
        <taxon>Bacillota</taxon>
        <taxon>Clostridia</taxon>
        <taxon>Eubacteriales</taxon>
        <taxon>Eubacteriaceae</taxon>
        <taxon>Eubacterium</taxon>
    </lineage>
</organism>
<evidence type="ECO:0000256" key="13">
    <source>
        <dbReference type="ARBA" id="ARBA00023204"/>
    </source>
</evidence>